<dbReference type="AlphaFoldDB" id="A0A1G8HJP9"/>
<protein>
    <submittedName>
        <fullName evidence="1">Uncharacterized protein</fullName>
    </submittedName>
</protein>
<dbReference type="RefSeq" id="WP_090263191.1">
    <property type="nucleotide sequence ID" value="NZ_FNDS01000005.1"/>
</dbReference>
<keyword evidence="2" id="KW-1185">Reference proteome</keyword>
<accession>A0A1G8HJP9</accession>
<gene>
    <name evidence="1" type="ORF">SAMN05216272_105278</name>
</gene>
<dbReference type="EMBL" id="FNDS01000005">
    <property type="protein sequence ID" value="SDI06937.1"/>
    <property type="molecule type" value="Genomic_DNA"/>
</dbReference>
<dbReference type="Proteomes" id="UP000199636">
    <property type="component" value="Unassembled WGS sequence"/>
</dbReference>
<sequence length="185" mass="21436">MTGIYRDVLPAIVRVLAADAIDNTAKQSWQKLIDRKVDGGYRALLSARDQFEFDCMLHALLHQELLPVEWDVLYARYSTHNGRRLNAVSRMPARVNSPAPRVFLTYAVTSWCIPRLKGKTGKRSTDVLVLSDKWYDINEWDTEARPDSTRSRWRRDIWKALDALEEQAVVHVTEILERERLLEAS</sequence>
<name>A0A1G8HJP9_9PSED</name>
<dbReference type="OrthoDB" id="7005515at2"/>
<proteinExistence type="predicted"/>
<organism evidence="1 2">
    <name type="scientific">Pseudomonas panipatensis</name>
    <dbReference type="NCBI Taxonomy" id="428992"/>
    <lineage>
        <taxon>Bacteria</taxon>
        <taxon>Pseudomonadati</taxon>
        <taxon>Pseudomonadota</taxon>
        <taxon>Gammaproteobacteria</taxon>
        <taxon>Pseudomonadales</taxon>
        <taxon>Pseudomonadaceae</taxon>
        <taxon>Pseudomonas</taxon>
    </lineage>
</organism>
<evidence type="ECO:0000313" key="1">
    <source>
        <dbReference type="EMBL" id="SDI06937.1"/>
    </source>
</evidence>
<reference evidence="2" key="1">
    <citation type="submission" date="2016-10" db="EMBL/GenBank/DDBJ databases">
        <authorList>
            <person name="Varghese N."/>
            <person name="Submissions S."/>
        </authorList>
    </citation>
    <scope>NUCLEOTIDE SEQUENCE [LARGE SCALE GENOMIC DNA]</scope>
    <source>
        <strain evidence="2">CCM 7469</strain>
    </source>
</reference>
<dbReference type="STRING" id="428992.SAMN05216272_105278"/>
<evidence type="ECO:0000313" key="2">
    <source>
        <dbReference type="Proteomes" id="UP000199636"/>
    </source>
</evidence>